<name>A0A6G4WJF9_9HYPH</name>
<dbReference type="Proteomes" id="UP001642900">
    <property type="component" value="Unassembled WGS sequence"/>
</dbReference>
<dbReference type="EMBL" id="JAAKZF010000046">
    <property type="protein sequence ID" value="NGO54217.1"/>
    <property type="molecule type" value="Genomic_DNA"/>
</dbReference>
<accession>A0A6G4WJF9</accession>
<dbReference type="AlphaFoldDB" id="A0A6G4WJF9"/>
<evidence type="ECO:0008006" key="4">
    <source>
        <dbReference type="Google" id="ProtNLM"/>
    </source>
</evidence>
<dbReference type="InterPro" id="IPR011049">
    <property type="entry name" value="Serralysin-like_metalloprot_C"/>
</dbReference>
<reference evidence="2 3" key="1">
    <citation type="submission" date="2020-02" db="EMBL/GenBank/DDBJ databases">
        <title>Genome sequence of strain CCNWXJ40-4.</title>
        <authorList>
            <person name="Gao J."/>
            <person name="Sun J."/>
        </authorList>
    </citation>
    <scope>NUCLEOTIDE SEQUENCE [LARGE SCALE GENOMIC DNA]</scope>
    <source>
        <strain evidence="2 3">CCNWXJ 40-4</strain>
    </source>
</reference>
<dbReference type="InterPro" id="IPR001343">
    <property type="entry name" value="Hemolysn_Ca-bd"/>
</dbReference>
<sequence>MANVFGTDNPETLDANDGVTNGADTIFGFGGDDTIFGLGGNDELKGGGGADTLNGGTPRREN</sequence>
<dbReference type="RefSeq" id="WP_165032328.1">
    <property type="nucleotide sequence ID" value="NZ_JAAKZF010000046.1"/>
</dbReference>
<dbReference type="InterPro" id="IPR018511">
    <property type="entry name" value="Hemolysin-typ_Ca-bd_CS"/>
</dbReference>
<comment type="caution">
    <text evidence="2">The sequence shown here is derived from an EMBL/GenBank/DDBJ whole genome shotgun (WGS) entry which is preliminary data.</text>
</comment>
<gene>
    <name evidence="2" type="ORF">G6N73_24270</name>
</gene>
<proteinExistence type="predicted"/>
<dbReference type="PROSITE" id="PS00330">
    <property type="entry name" value="HEMOLYSIN_CALCIUM"/>
    <property type="match status" value="1"/>
</dbReference>
<dbReference type="Pfam" id="PF00353">
    <property type="entry name" value="HemolysinCabind"/>
    <property type="match status" value="1"/>
</dbReference>
<dbReference type="SUPFAM" id="SSF51120">
    <property type="entry name" value="beta-Roll"/>
    <property type="match status" value="1"/>
</dbReference>
<dbReference type="Gene3D" id="2.150.10.10">
    <property type="entry name" value="Serralysin-like metalloprotease, C-terminal"/>
    <property type="match status" value="1"/>
</dbReference>
<dbReference type="GO" id="GO:0005509">
    <property type="term" value="F:calcium ion binding"/>
    <property type="evidence" value="ECO:0007669"/>
    <property type="project" value="InterPro"/>
</dbReference>
<feature type="region of interest" description="Disordered" evidence="1">
    <location>
        <begin position="39"/>
        <end position="62"/>
    </location>
</feature>
<keyword evidence="3" id="KW-1185">Reference proteome</keyword>
<evidence type="ECO:0000313" key="2">
    <source>
        <dbReference type="EMBL" id="NGO54217.1"/>
    </source>
</evidence>
<evidence type="ECO:0000313" key="3">
    <source>
        <dbReference type="Proteomes" id="UP001642900"/>
    </source>
</evidence>
<protein>
    <recommendedName>
        <fullName evidence="4">Calcium-binding protein</fullName>
    </recommendedName>
</protein>
<organism evidence="2 3">
    <name type="scientific">Allomesorhizobium camelthorni</name>
    <dbReference type="NCBI Taxonomy" id="475069"/>
    <lineage>
        <taxon>Bacteria</taxon>
        <taxon>Pseudomonadati</taxon>
        <taxon>Pseudomonadota</taxon>
        <taxon>Alphaproteobacteria</taxon>
        <taxon>Hyphomicrobiales</taxon>
        <taxon>Phyllobacteriaceae</taxon>
        <taxon>Allomesorhizobium</taxon>
    </lineage>
</organism>
<evidence type="ECO:0000256" key="1">
    <source>
        <dbReference type="SAM" id="MobiDB-lite"/>
    </source>
</evidence>